<evidence type="ECO:0000313" key="2">
    <source>
        <dbReference type="Proteomes" id="UP000032266"/>
    </source>
</evidence>
<dbReference type="Proteomes" id="UP000032266">
    <property type="component" value="Chromosome"/>
</dbReference>
<dbReference type="AlphaFoldDB" id="A0A0C5VRE0"/>
<name>A0A0C5VRE0_9GAMM</name>
<gene>
    <name evidence="1" type="ORF">YC6258_03948</name>
</gene>
<reference evidence="1 2" key="1">
    <citation type="submission" date="2014-01" db="EMBL/GenBank/DDBJ databases">
        <title>Full genme sequencing of cellulolytic bacterium Gynuella sunshinyii YC6258T gen. nov., sp. nov.</title>
        <authorList>
            <person name="Khan H."/>
            <person name="Chung E.J."/>
            <person name="Chung Y.R."/>
        </authorList>
    </citation>
    <scope>NUCLEOTIDE SEQUENCE [LARGE SCALE GENOMIC DNA]</scope>
    <source>
        <strain evidence="1 2">YC6258</strain>
    </source>
</reference>
<protein>
    <submittedName>
        <fullName evidence="1">Uncharacterized protein</fullName>
    </submittedName>
</protein>
<accession>A0A0C5VRE0</accession>
<keyword evidence="2" id="KW-1185">Reference proteome</keyword>
<dbReference type="STRING" id="1445510.YC6258_03948"/>
<dbReference type="KEGG" id="gsn:YC6258_03948"/>
<sequence length="46" mass="5382">MFRHSVFPIVSKRSGIWSGTQFQYSVMPCSPESAGRHIQTINYRFF</sequence>
<dbReference type="HOGENOM" id="CLU_3184295_0_0_6"/>
<evidence type="ECO:0000313" key="1">
    <source>
        <dbReference type="EMBL" id="AJQ95983.1"/>
    </source>
</evidence>
<dbReference type="EMBL" id="CP007142">
    <property type="protein sequence ID" value="AJQ95983.1"/>
    <property type="molecule type" value="Genomic_DNA"/>
</dbReference>
<organism evidence="1 2">
    <name type="scientific">Gynuella sunshinyii YC6258</name>
    <dbReference type="NCBI Taxonomy" id="1445510"/>
    <lineage>
        <taxon>Bacteria</taxon>
        <taxon>Pseudomonadati</taxon>
        <taxon>Pseudomonadota</taxon>
        <taxon>Gammaproteobacteria</taxon>
        <taxon>Oceanospirillales</taxon>
        <taxon>Saccharospirillaceae</taxon>
        <taxon>Gynuella</taxon>
    </lineage>
</organism>
<proteinExistence type="predicted"/>